<accession>A0A2I2FLK6</accession>
<evidence type="ECO:0000256" key="3">
    <source>
        <dbReference type="SAM" id="SignalP"/>
    </source>
</evidence>
<reference evidence="4 5" key="1">
    <citation type="submission" date="2017-12" db="EMBL/GenBank/DDBJ databases">
        <authorList>
            <consortium name="DOE Joint Genome Institute"/>
            <person name="Haridas S."/>
            <person name="Kjaerbolling I."/>
            <person name="Vesth T.C."/>
            <person name="Frisvad J.C."/>
            <person name="Nybo J.L."/>
            <person name="Theobald S."/>
            <person name="Kuo A."/>
            <person name="Bowyer P."/>
            <person name="Matsuda Y."/>
            <person name="Mondo S."/>
            <person name="Lyhne E.K."/>
            <person name="Kogle M.E."/>
            <person name="Clum A."/>
            <person name="Lipzen A."/>
            <person name="Salamov A."/>
            <person name="Ngan C.Y."/>
            <person name="Daum C."/>
            <person name="Chiniquy J."/>
            <person name="Barry K."/>
            <person name="LaButti K."/>
            <person name="Simmons B.A."/>
            <person name="Magnuson J.K."/>
            <person name="Mortensen U.H."/>
            <person name="Larsen T.O."/>
            <person name="Grigoriev I.V."/>
            <person name="Baker S.E."/>
            <person name="Andersen M.R."/>
            <person name="Nordberg H.P."/>
            <person name="Cantor M.N."/>
            <person name="Hua S.X."/>
        </authorList>
    </citation>
    <scope>NUCLEOTIDE SEQUENCE [LARGE SCALE GENOMIC DNA]</scope>
    <source>
        <strain evidence="4 5">CBS 102.13</strain>
    </source>
</reference>
<keyword evidence="5" id="KW-1185">Reference proteome</keyword>
<dbReference type="PANTHER" id="PTHR28022">
    <property type="entry name" value="GPI MANNOSYLTRANSFERASE 2 SUBUNIT PGA1"/>
    <property type="match status" value="1"/>
</dbReference>
<dbReference type="EMBL" id="KZ559120">
    <property type="protein sequence ID" value="PLB41515.1"/>
    <property type="molecule type" value="Genomic_DNA"/>
</dbReference>
<dbReference type="GO" id="GO:0005789">
    <property type="term" value="C:endoplasmic reticulum membrane"/>
    <property type="evidence" value="ECO:0007669"/>
    <property type="project" value="TreeGrafter"/>
</dbReference>
<organism evidence="4 5">
    <name type="scientific">Aspergillus candidus</name>
    <dbReference type="NCBI Taxonomy" id="41067"/>
    <lineage>
        <taxon>Eukaryota</taxon>
        <taxon>Fungi</taxon>
        <taxon>Dikarya</taxon>
        <taxon>Ascomycota</taxon>
        <taxon>Pezizomycotina</taxon>
        <taxon>Eurotiomycetes</taxon>
        <taxon>Eurotiomycetidae</taxon>
        <taxon>Eurotiales</taxon>
        <taxon>Aspergillaceae</taxon>
        <taxon>Aspergillus</taxon>
        <taxon>Aspergillus subgen. Circumdati</taxon>
    </lineage>
</organism>
<feature type="region of interest" description="Disordered" evidence="1">
    <location>
        <begin position="244"/>
        <end position="263"/>
    </location>
</feature>
<feature type="signal peptide" evidence="3">
    <location>
        <begin position="1"/>
        <end position="22"/>
    </location>
</feature>
<evidence type="ECO:0000256" key="1">
    <source>
        <dbReference type="SAM" id="MobiDB-lite"/>
    </source>
</evidence>
<dbReference type="GO" id="GO:0006506">
    <property type="term" value="P:GPI anchor biosynthetic process"/>
    <property type="evidence" value="ECO:0007669"/>
    <property type="project" value="TreeGrafter"/>
</dbReference>
<protein>
    <recommendedName>
        <fullName evidence="6">Protein PBN1</fullName>
    </recommendedName>
</protein>
<sequence>MYSHLSFFLPLFLLSLLTTTSANTEKTIFLAPSPVLVPTLTPNLDDLGLQRLSPSSSYLRTQLNASFPTTDHSNGDTSTDTGTDTWYFLENLTPGQRYEQPTKFTVTTHHPHTTISTPHLLTSLTLYSSLRLSTLPAKPLAAPIVPIPPDSASSSPHDPTLTSDSVLFLRVRAEADYYSLDKELMERVPPVVVDVVLDPYLGNVFPRSLVRTAGWVVVVAGVAAAVACWVVGEVGRLVALMSEGEGKGKGGKSEGKTEGKKVQ</sequence>
<proteinExistence type="predicted"/>
<dbReference type="GO" id="GO:0031501">
    <property type="term" value="C:mannosyltransferase complex"/>
    <property type="evidence" value="ECO:0007669"/>
    <property type="project" value="TreeGrafter"/>
</dbReference>
<evidence type="ECO:0000313" key="4">
    <source>
        <dbReference type="EMBL" id="PLB41515.1"/>
    </source>
</evidence>
<keyword evidence="2" id="KW-1133">Transmembrane helix</keyword>
<dbReference type="Proteomes" id="UP000234585">
    <property type="component" value="Unassembled WGS sequence"/>
</dbReference>
<keyword evidence="2" id="KW-0472">Membrane</keyword>
<dbReference type="GO" id="GO:0000030">
    <property type="term" value="F:mannosyltransferase activity"/>
    <property type="evidence" value="ECO:0007669"/>
    <property type="project" value="TreeGrafter"/>
</dbReference>
<keyword evidence="2" id="KW-0812">Transmembrane</keyword>
<evidence type="ECO:0000313" key="5">
    <source>
        <dbReference type="Proteomes" id="UP000234585"/>
    </source>
</evidence>
<keyword evidence="3" id="KW-0732">Signal</keyword>
<gene>
    <name evidence="4" type="ORF">BDW47DRAFT_122556</name>
</gene>
<name>A0A2I2FLK6_ASPCN</name>
<dbReference type="RefSeq" id="XP_024675527.1">
    <property type="nucleotide sequence ID" value="XM_024815859.1"/>
</dbReference>
<dbReference type="AlphaFoldDB" id="A0A2I2FLK6"/>
<feature type="transmembrane region" description="Helical" evidence="2">
    <location>
        <begin position="213"/>
        <end position="232"/>
    </location>
</feature>
<dbReference type="PANTHER" id="PTHR28022:SF1">
    <property type="entry name" value="GPI MANNOSYLTRANSFERASE 2 SUBUNIT PGA1"/>
    <property type="match status" value="1"/>
</dbReference>
<evidence type="ECO:0008006" key="6">
    <source>
        <dbReference type="Google" id="ProtNLM"/>
    </source>
</evidence>
<dbReference type="GeneID" id="36523019"/>
<feature type="chain" id="PRO_5014125572" description="Protein PBN1" evidence="3">
    <location>
        <begin position="23"/>
        <end position="263"/>
    </location>
</feature>
<evidence type="ECO:0000256" key="2">
    <source>
        <dbReference type="SAM" id="Phobius"/>
    </source>
</evidence>
<dbReference type="InterPro" id="IPR019433">
    <property type="entry name" value="GPI_ManTrfase_II_coact_Pga1"/>
</dbReference>
<dbReference type="OrthoDB" id="3360032at2759"/>